<dbReference type="AlphaFoldDB" id="A0A3D9FRX4"/>
<name>A0A3D9FRX4_9FLAO</name>
<protein>
    <recommendedName>
        <fullName evidence="3">Lipoprotein</fullName>
    </recommendedName>
</protein>
<comment type="caution">
    <text evidence="1">The sequence shown here is derived from an EMBL/GenBank/DDBJ whole genome shotgun (WGS) entry which is preliminary data.</text>
</comment>
<gene>
    <name evidence="1" type="ORF">BD847_2364</name>
</gene>
<dbReference type="Proteomes" id="UP000257004">
    <property type="component" value="Unassembled WGS sequence"/>
</dbReference>
<sequence length="190" mass="22337">MMKKLLLIVVCILLISCSDKSKIKNEIDEYVAKNFNDPNSYELIDLKLIDTITEKKVSIFLKKERLNKIEKIKNFIKEKEEENGRLASRAFFGGNRFYLMNTVDKLDKEKKILDSYEKDSIKLIKDEIRVLEKFTSSNKTSHFRYLHEYRAKNDVGALVKCTDTLRINNELKLILDFPDFIIRKYGVGLE</sequence>
<dbReference type="RefSeq" id="WP_115888434.1">
    <property type="nucleotide sequence ID" value="NZ_QRDQ01000009.1"/>
</dbReference>
<evidence type="ECO:0000313" key="1">
    <source>
        <dbReference type="EMBL" id="RED23316.1"/>
    </source>
</evidence>
<organism evidence="1 2">
    <name type="scientific">Flavobacterium cutihirudinis</name>
    <dbReference type="NCBI Taxonomy" id="1265740"/>
    <lineage>
        <taxon>Bacteria</taxon>
        <taxon>Pseudomonadati</taxon>
        <taxon>Bacteroidota</taxon>
        <taxon>Flavobacteriia</taxon>
        <taxon>Flavobacteriales</taxon>
        <taxon>Flavobacteriaceae</taxon>
        <taxon>Flavobacterium</taxon>
    </lineage>
</organism>
<evidence type="ECO:0008006" key="3">
    <source>
        <dbReference type="Google" id="ProtNLM"/>
    </source>
</evidence>
<keyword evidence="2" id="KW-1185">Reference proteome</keyword>
<proteinExistence type="predicted"/>
<dbReference type="OrthoDB" id="9971242at2"/>
<dbReference type="PROSITE" id="PS51257">
    <property type="entry name" value="PROKAR_LIPOPROTEIN"/>
    <property type="match status" value="1"/>
</dbReference>
<accession>A0A3D9FRX4</accession>
<evidence type="ECO:0000313" key="2">
    <source>
        <dbReference type="Proteomes" id="UP000257004"/>
    </source>
</evidence>
<reference evidence="1 2" key="1">
    <citation type="submission" date="2018-07" db="EMBL/GenBank/DDBJ databases">
        <title>Genomic Encyclopedia of Archaeal and Bacterial Type Strains, Phase II (KMG-II): from individual species to whole genera.</title>
        <authorList>
            <person name="Goeker M."/>
        </authorList>
    </citation>
    <scope>NUCLEOTIDE SEQUENCE [LARGE SCALE GENOMIC DNA]</scope>
    <source>
        <strain evidence="1 2">DSM 25795</strain>
    </source>
</reference>
<dbReference type="EMBL" id="QRDQ01000009">
    <property type="protein sequence ID" value="RED23316.1"/>
    <property type="molecule type" value="Genomic_DNA"/>
</dbReference>